<name>A0A0B6WW23_9BACT</name>
<dbReference type="RefSeq" id="WP_041973950.1">
    <property type="nucleotide sequence ID" value="NZ_CBXV010000002.1"/>
</dbReference>
<evidence type="ECO:0000259" key="1">
    <source>
        <dbReference type="SMART" id="SM00960"/>
    </source>
</evidence>
<protein>
    <recommendedName>
        <fullName evidence="1">Roadblock/LAMTOR2 domain-containing protein</fullName>
    </recommendedName>
</protein>
<dbReference type="AlphaFoldDB" id="A0A0B6WW23"/>
<reference evidence="2 3" key="2">
    <citation type="submission" date="2015-01" db="EMBL/GenBank/DDBJ databases">
        <title>Complete genome sequence of Pyrinomonas methylaliphatogenes type strain K22T.</title>
        <authorList>
            <person name="Lee K.C.Y."/>
            <person name="Power J.F."/>
            <person name="Dunfield P.F."/>
            <person name="Morgan X.C."/>
            <person name="Huttenhower C."/>
            <person name="Stott M.B."/>
        </authorList>
    </citation>
    <scope>NUCLEOTIDE SEQUENCE [LARGE SCALE GENOMIC DNA]</scope>
    <source>
        <strain evidence="2 3">K22</strain>
    </source>
</reference>
<keyword evidence="3" id="KW-1185">Reference proteome</keyword>
<dbReference type="STRING" id="454194.PYK22_00468"/>
<dbReference type="EMBL" id="CBXV010000002">
    <property type="protein sequence ID" value="CDM64474.1"/>
    <property type="molecule type" value="Genomic_DNA"/>
</dbReference>
<dbReference type="PANTHER" id="PTHR13323">
    <property type="entry name" value="LATE ENDOSOMAL/LYSOSOMAL MP1 INTERACTING PROTEIN"/>
    <property type="match status" value="1"/>
</dbReference>
<dbReference type="Proteomes" id="UP000031518">
    <property type="component" value="Unassembled WGS sequence"/>
</dbReference>
<dbReference type="GO" id="GO:0032008">
    <property type="term" value="P:positive regulation of TOR signaling"/>
    <property type="evidence" value="ECO:0007669"/>
    <property type="project" value="InterPro"/>
</dbReference>
<evidence type="ECO:0000313" key="2">
    <source>
        <dbReference type="EMBL" id="CDM64474.1"/>
    </source>
</evidence>
<accession>A0A0B6WW23</accession>
<dbReference type="SMART" id="SM00960">
    <property type="entry name" value="Robl_LC7"/>
    <property type="match status" value="1"/>
</dbReference>
<dbReference type="GO" id="GO:0005085">
    <property type="term" value="F:guanyl-nucleotide exchange factor activity"/>
    <property type="evidence" value="ECO:0007669"/>
    <property type="project" value="InterPro"/>
</dbReference>
<dbReference type="Gene3D" id="3.30.450.30">
    <property type="entry name" value="Dynein light chain 2a, cytoplasmic"/>
    <property type="match status" value="1"/>
</dbReference>
<feature type="domain" description="Roadblock/LAMTOR2" evidence="1">
    <location>
        <begin position="16"/>
        <end position="105"/>
    </location>
</feature>
<dbReference type="Pfam" id="PF03259">
    <property type="entry name" value="Robl_LC7"/>
    <property type="match status" value="1"/>
</dbReference>
<dbReference type="OrthoDB" id="9790687at2"/>
<sequence length="160" mass="17507">MTDTPIIMREQQYEQINAVLQKLRADSQARVVFLVDKNGQPIAIQGEIGGLDTTGLASLAAGNVAATGGMARLIGEKEFPTLSHEGERESIYISVLGRTLLVVVFDERSSLGLVKLRVRQASQELAVIFDEIARTSGERRAEDLSAFAEITDEDIDSLFR</sequence>
<dbReference type="InterPro" id="IPR004942">
    <property type="entry name" value="Roadblock/LAMTOR2_dom"/>
</dbReference>
<dbReference type="InterPro" id="IPR037587">
    <property type="entry name" value="LAMTOR2-like"/>
</dbReference>
<evidence type="ECO:0000313" key="3">
    <source>
        <dbReference type="Proteomes" id="UP000031518"/>
    </source>
</evidence>
<reference evidence="2 3" key="1">
    <citation type="submission" date="2013-12" db="EMBL/GenBank/DDBJ databases">
        <authorList>
            <person name="Stott M."/>
        </authorList>
    </citation>
    <scope>NUCLEOTIDE SEQUENCE [LARGE SCALE GENOMIC DNA]</scope>
    <source>
        <strain evidence="2 3">K22</strain>
    </source>
</reference>
<dbReference type="SUPFAM" id="SSF103196">
    <property type="entry name" value="Roadblock/LC7 domain"/>
    <property type="match status" value="1"/>
</dbReference>
<dbReference type="GO" id="GO:0060090">
    <property type="term" value="F:molecular adaptor activity"/>
    <property type="evidence" value="ECO:0007669"/>
    <property type="project" value="InterPro"/>
</dbReference>
<organism evidence="2 3">
    <name type="scientific">Pyrinomonas methylaliphatogenes</name>
    <dbReference type="NCBI Taxonomy" id="454194"/>
    <lineage>
        <taxon>Bacteria</taxon>
        <taxon>Pseudomonadati</taxon>
        <taxon>Acidobacteriota</taxon>
        <taxon>Blastocatellia</taxon>
        <taxon>Blastocatellales</taxon>
        <taxon>Pyrinomonadaceae</taxon>
        <taxon>Pyrinomonas</taxon>
    </lineage>
</organism>
<proteinExistence type="predicted"/>
<gene>
    <name evidence="2" type="ORF">PYK22_00468</name>
</gene>